<sequence>MLSYALLASLLMCCCLADKNSTVDQHQPTNETMSNTTPAESNMTVPILIIVEENNVKTQYDTDADYSARDVNYIVIVVKKIINITVTTHPSRLVFCDYTP</sequence>
<dbReference type="EMBL" id="JAFNEN010000467">
    <property type="protein sequence ID" value="KAG8182344.1"/>
    <property type="molecule type" value="Genomic_DNA"/>
</dbReference>
<evidence type="ECO:0000256" key="1">
    <source>
        <dbReference type="SAM" id="SignalP"/>
    </source>
</evidence>
<protein>
    <submittedName>
        <fullName evidence="2">Uncharacterized protein</fullName>
    </submittedName>
</protein>
<keyword evidence="1" id="KW-0732">Signal</keyword>
<accession>A0AAV6UDR2</accession>
<feature type="signal peptide" evidence="1">
    <location>
        <begin position="1"/>
        <end position="17"/>
    </location>
</feature>
<keyword evidence="3" id="KW-1185">Reference proteome</keyword>
<gene>
    <name evidence="2" type="ORF">JTE90_028188</name>
</gene>
<reference evidence="2 3" key="1">
    <citation type="journal article" date="2022" name="Nat. Ecol. Evol.">
        <title>A masculinizing supergene underlies an exaggerated male reproductive morph in a spider.</title>
        <authorList>
            <person name="Hendrickx F."/>
            <person name="De Corte Z."/>
            <person name="Sonet G."/>
            <person name="Van Belleghem S.M."/>
            <person name="Kostlbacher S."/>
            <person name="Vangestel C."/>
        </authorList>
    </citation>
    <scope>NUCLEOTIDE SEQUENCE [LARGE SCALE GENOMIC DNA]</scope>
    <source>
        <strain evidence="2">W744_W776</strain>
    </source>
</reference>
<evidence type="ECO:0000313" key="2">
    <source>
        <dbReference type="EMBL" id="KAG8182344.1"/>
    </source>
</evidence>
<organism evidence="2 3">
    <name type="scientific">Oedothorax gibbosus</name>
    <dbReference type="NCBI Taxonomy" id="931172"/>
    <lineage>
        <taxon>Eukaryota</taxon>
        <taxon>Metazoa</taxon>
        <taxon>Ecdysozoa</taxon>
        <taxon>Arthropoda</taxon>
        <taxon>Chelicerata</taxon>
        <taxon>Arachnida</taxon>
        <taxon>Araneae</taxon>
        <taxon>Araneomorphae</taxon>
        <taxon>Entelegynae</taxon>
        <taxon>Araneoidea</taxon>
        <taxon>Linyphiidae</taxon>
        <taxon>Erigoninae</taxon>
        <taxon>Oedothorax</taxon>
    </lineage>
</organism>
<name>A0AAV6UDR2_9ARAC</name>
<dbReference type="AlphaFoldDB" id="A0AAV6UDR2"/>
<dbReference type="Proteomes" id="UP000827092">
    <property type="component" value="Unassembled WGS sequence"/>
</dbReference>
<feature type="chain" id="PRO_5043608173" evidence="1">
    <location>
        <begin position="18"/>
        <end position="100"/>
    </location>
</feature>
<evidence type="ECO:0000313" key="3">
    <source>
        <dbReference type="Proteomes" id="UP000827092"/>
    </source>
</evidence>
<proteinExistence type="predicted"/>
<comment type="caution">
    <text evidence="2">The sequence shown here is derived from an EMBL/GenBank/DDBJ whole genome shotgun (WGS) entry which is preliminary data.</text>
</comment>